<dbReference type="AlphaFoldDB" id="A0AB39T5A3"/>
<gene>
    <name evidence="4" type="ORF">AB5J54_27645</name>
</gene>
<dbReference type="InterPro" id="IPR051164">
    <property type="entry name" value="NmrA-like_oxidored"/>
</dbReference>
<dbReference type="RefSeq" id="WP_369146604.1">
    <property type="nucleotide sequence ID" value="NZ_CP163444.1"/>
</dbReference>
<dbReference type="Gene3D" id="3.40.50.720">
    <property type="entry name" value="NAD(P)-binding Rossmann-like Domain"/>
    <property type="match status" value="1"/>
</dbReference>
<comment type="similarity">
    <text evidence="1">Belongs to the NmrA-type oxidoreductase family.</text>
</comment>
<evidence type="ECO:0000259" key="3">
    <source>
        <dbReference type="Pfam" id="PF05368"/>
    </source>
</evidence>
<evidence type="ECO:0000256" key="2">
    <source>
        <dbReference type="ARBA" id="ARBA00022857"/>
    </source>
</evidence>
<evidence type="ECO:0000313" key="4">
    <source>
        <dbReference type="EMBL" id="XDQ74062.1"/>
    </source>
</evidence>
<feature type="domain" description="NmrA-like" evidence="3">
    <location>
        <begin position="8"/>
        <end position="242"/>
    </location>
</feature>
<keyword evidence="2" id="KW-0521">NADP</keyword>
<evidence type="ECO:0000256" key="1">
    <source>
        <dbReference type="ARBA" id="ARBA00006328"/>
    </source>
</evidence>
<dbReference type="InterPro" id="IPR008030">
    <property type="entry name" value="NmrA-like"/>
</dbReference>
<dbReference type="PANTHER" id="PTHR42748">
    <property type="entry name" value="NITROGEN METABOLITE REPRESSION PROTEIN NMRA FAMILY MEMBER"/>
    <property type="match status" value="1"/>
</dbReference>
<name>A0AB39T5A3_9ACTN</name>
<protein>
    <submittedName>
        <fullName evidence="4">SDR family oxidoreductase</fullName>
    </submittedName>
</protein>
<dbReference type="SUPFAM" id="SSF51735">
    <property type="entry name" value="NAD(P)-binding Rossmann-fold domains"/>
    <property type="match status" value="1"/>
</dbReference>
<sequence>MDSEIPMRVAVVGATGFQGGAVARLLAERHHQVRTLTRRAEADRPPLPGAFFLSGDLGVPGDVRRLFAGTTHAFVTMPLVYDETRVEAYARNIAEAALAAGTERLVFNANTRLPLGPTDVAAFETRRLAERVLRDSGVPLVVVRPPVYLDNLFSPWNGPALVDEGVLAYPLPESARTAWLSHRGLAEAALAALTREGLEGRTFDIGGDRALTGGELAAAFGRGLGRRVRYEELDPAVFERGLAQLLGPETAAGVAGIYHYMASGADPLLMADDDGVSSEVLGLEPAPVEEWVARQPWQVWATDAETPDSSPRT</sequence>
<dbReference type="PANTHER" id="PTHR42748:SF7">
    <property type="entry name" value="NMRA LIKE REDOX SENSOR 1-RELATED"/>
    <property type="match status" value="1"/>
</dbReference>
<accession>A0AB39T5A3</accession>
<reference evidence="4" key="1">
    <citation type="submission" date="2024-07" db="EMBL/GenBank/DDBJ databases">
        <authorList>
            <person name="Yu S.T."/>
        </authorList>
    </citation>
    <scope>NUCLEOTIDE SEQUENCE</scope>
    <source>
        <strain evidence="4">R44</strain>
    </source>
</reference>
<organism evidence="4">
    <name type="scientific">Streptomyces sp. R44</name>
    <dbReference type="NCBI Taxonomy" id="3238633"/>
    <lineage>
        <taxon>Bacteria</taxon>
        <taxon>Bacillati</taxon>
        <taxon>Actinomycetota</taxon>
        <taxon>Actinomycetes</taxon>
        <taxon>Kitasatosporales</taxon>
        <taxon>Streptomycetaceae</taxon>
        <taxon>Streptomyces</taxon>
    </lineage>
</organism>
<dbReference type="InterPro" id="IPR036291">
    <property type="entry name" value="NAD(P)-bd_dom_sf"/>
</dbReference>
<dbReference type="EMBL" id="CP163444">
    <property type="protein sequence ID" value="XDQ74062.1"/>
    <property type="molecule type" value="Genomic_DNA"/>
</dbReference>
<dbReference type="Pfam" id="PF05368">
    <property type="entry name" value="NmrA"/>
    <property type="match status" value="1"/>
</dbReference>
<proteinExistence type="inferred from homology"/>